<gene>
    <name evidence="1" type="ORF">MNBD_GAMMA06-2214</name>
</gene>
<dbReference type="Gene3D" id="2.130.10.10">
    <property type="entry name" value="YVTN repeat-like/Quinoprotein amine dehydrogenase"/>
    <property type="match status" value="2"/>
</dbReference>
<evidence type="ECO:0000313" key="1">
    <source>
        <dbReference type="EMBL" id="VAW54507.1"/>
    </source>
</evidence>
<dbReference type="EMBL" id="UOFD01000078">
    <property type="protein sequence ID" value="VAW54507.1"/>
    <property type="molecule type" value="Genomic_DNA"/>
</dbReference>
<accession>A0A3B0WV39</accession>
<dbReference type="InterPro" id="IPR011044">
    <property type="entry name" value="Quino_amine_DH_bsu"/>
</dbReference>
<dbReference type="AlphaFoldDB" id="A0A3B0WV39"/>
<sequence length="1037" mass="112168">MLSRNFYRTQKNYFLKNIRRFFCVTFVLAISTQNSLASSFVTFESGHVTPLAKSPDGSQLFSVNTPDNHLEIFNIKTDGLVHIASIPVGLEPVSVATRSNDEVWVVNHLSDSISIIDLTTTPPRVVRTLLVGDEPRDILFAGTSGNRAFITTAHRGQSSPYMDATNPAEATTEGIGRADVWVFDATKLGNSLNGDPLTIITLFGDTPRALTKSIDGSTVYAAIFHSGNQTTVLHDQAVCNSGATAPTCTAIAGELQSPGGLPAPNQNVQGLRQPETGIIVKHNGTNWVDELDRSWDNMVRFDLPDLDVFSIDANANPPIGTNAISGVGTILYNMAVNPATGEIFVSNTEAINQVRFEGERTPTRTATTVQGHIHETRISIIDPETNSVTSRHLNKHINYDEWPASSGTSDKSLSLPRDMAFSADGTKLYIAAKGSNKVALFDTAKLRNNSFQPDSANHVEITGGGPSGLVFDETSNKLYVTTRFDNGISVIDTNTLSETNHYVLHNPEPQQVIDGRPFMYDARLTSSNGESPCASCHVDGDLDSLAWDLGNPEGTLITNPGPFLGPFGDQPGAPPFFYKDYHPMKGPMTTQTLRGMENGGAMHWRGDRTGGNDEATAQPDGGTFNEDLAFKKFNVAFPGLLGRSDQLSDAQMQQFTDFVLEMQQPPNPIRALDNSLTPMQSAGSDFYFNVISLEDPDPIKSVTCNGCHIIDPANGFFGTDGSSSFEAETQRFKIPHLRNMYSKIGMFGMADLPFFESGNNAHKGDQIRGFGFMHDGSVDSLFRFVSTAGFDFPGSDRAAQDAVRRQVEQFMLALDSDMKPAMGQQITLTDKNTLLVSNRIDLLVSRAAVGECDLVVQGTVSNENRGWMRLPSGKFQSDNSNEAELTEVQLRQLAQTVGQTLTFTCVPPEASQLVANRIALDRDEDGILNNNDVCPAITNPLQIDTDADGIGDACDNCTILANADQNDSNGDGYGNRCDGDLNNNGAVNFADLGLFKSKFNSSDADADFNSDGAVNFADLGIFKTLFGKAPGPSALQP</sequence>
<dbReference type="GO" id="GO:0005509">
    <property type="term" value="F:calcium ion binding"/>
    <property type="evidence" value="ECO:0007669"/>
    <property type="project" value="InterPro"/>
</dbReference>
<dbReference type="InterPro" id="IPR051200">
    <property type="entry name" value="Host-pathogen_enzymatic-act"/>
</dbReference>
<reference evidence="1" key="1">
    <citation type="submission" date="2018-06" db="EMBL/GenBank/DDBJ databases">
        <authorList>
            <person name="Zhirakovskaya E."/>
        </authorList>
    </citation>
    <scope>NUCLEOTIDE SEQUENCE</scope>
</reference>
<dbReference type="PROSITE" id="PS00018">
    <property type="entry name" value="EF_HAND_1"/>
    <property type="match status" value="2"/>
</dbReference>
<dbReference type="InterPro" id="IPR015943">
    <property type="entry name" value="WD40/YVTN_repeat-like_dom_sf"/>
</dbReference>
<dbReference type="SUPFAM" id="SSF50969">
    <property type="entry name" value="YVTN repeat-like/Quinoprotein amine dehydrogenase"/>
    <property type="match status" value="1"/>
</dbReference>
<dbReference type="GO" id="GO:0000272">
    <property type="term" value="P:polysaccharide catabolic process"/>
    <property type="evidence" value="ECO:0007669"/>
    <property type="project" value="InterPro"/>
</dbReference>
<dbReference type="InterPro" id="IPR036439">
    <property type="entry name" value="Dockerin_dom_sf"/>
</dbReference>
<name>A0A3B0WV39_9ZZZZ</name>
<dbReference type="InterPro" id="IPR028974">
    <property type="entry name" value="TSP_type-3_rpt"/>
</dbReference>
<proteinExistence type="predicted"/>
<organism evidence="1">
    <name type="scientific">hydrothermal vent metagenome</name>
    <dbReference type="NCBI Taxonomy" id="652676"/>
    <lineage>
        <taxon>unclassified sequences</taxon>
        <taxon>metagenomes</taxon>
        <taxon>ecological metagenomes</taxon>
    </lineage>
</organism>
<dbReference type="SUPFAM" id="SSF103647">
    <property type="entry name" value="TSP type-3 repeat"/>
    <property type="match status" value="1"/>
</dbReference>
<protein>
    <submittedName>
        <fullName evidence="1">Uncharacterized protein</fullName>
    </submittedName>
</protein>
<dbReference type="InterPro" id="IPR018247">
    <property type="entry name" value="EF_Hand_1_Ca_BS"/>
</dbReference>
<dbReference type="PANTHER" id="PTHR47197:SF3">
    <property type="entry name" value="DIHYDRO-HEME D1 DEHYDROGENASE"/>
    <property type="match status" value="1"/>
</dbReference>
<dbReference type="SUPFAM" id="SSF63446">
    <property type="entry name" value="Type I dockerin domain"/>
    <property type="match status" value="1"/>
</dbReference>
<dbReference type="PANTHER" id="PTHR47197">
    <property type="entry name" value="PROTEIN NIRF"/>
    <property type="match status" value="1"/>
</dbReference>
<dbReference type="Gene3D" id="4.10.1080.10">
    <property type="entry name" value="TSP type-3 repeat"/>
    <property type="match status" value="1"/>
</dbReference>
<dbReference type="Gene3D" id="1.10.1330.10">
    <property type="entry name" value="Dockerin domain"/>
    <property type="match status" value="1"/>
</dbReference>